<evidence type="ECO:0000313" key="3">
    <source>
        <dbReference type="EMBL" id="EHK64991.1"/>
    </source>
</evidence>
<name>H0F8S6_9BURK</name>
<feature type="chain" id="PRO_5003532513" description="Lipoprotein" evidence="2">
    <location>
        <begin position="37"/>
        <end position="98"/>
    </location>
</feature>
<protein>
    <recommendedName>
        <fullName evidence="5">Lipoprotein</fullName>
    </recommendedName>
</protein>
<dbReference type="EMBL" id="AGUF01000055">
    <property type="protein sequence ID" value="EHK64991.1"/>
    <property type="molecule type" value="Genomic_DNA"/>
</dbReference>
<dbReference type="Proteomes" id="UP000003113">
    <property type="component" value="Unassembled WGS sequence"/>
</dbReference>
<comment type="caution">
    <text evidence="3">The sequence shown here is derived from an EMBL/GenBank/DDBJ whole genome shotgun (WGS) entry which is preliminary data.</text>
</comment>
<reference evidence="3 4" key="1">
    <citation type="journal article" date="2012" name="J. Bacteriol.">
        <title>Genome sequence of the highly efficient arsenite-oxidizing bacterium Achromobacter arsenitoxydans SY8.</title>
        <authorList>
            <person name="Li X."/>
            <person name="Hu Y."/>
            <person name="Gong J."/>
            <person name="Lin Y."/>
            <person name="Johnstone L."/>
            <person name="Rensing C."/>
            <person name="Wang G."/>
        </authorList>
    </citation>
    <scope>NUCLEOTIDE SEQUENCE [LARGE SCALE GENOMIC DNA]</scope>
    <source>
        <strain evidence="3 4">SY8</strain>
    </source>
</reference>
<evidence type="ECO:0000256" key="2">
    <source>
        <dbReference type="SAM" id="SignalP"/>
    </source>
</evidence>
<proteinExistence type="predicted"/>
<keyword evidence="4" id="KW-1185">Reference proteome</keyword>
<evidence type="ECO:0000256" key="1">
    <source>
        <dbReference type="SAM" id="MobiDB-lite"/>
    </source>
</evidence>
<evidence type="ECO:0000313" key="4">
    <source>
        <dbReference type="Proteomes" id="UP000003113"/>
    </source>
</evidence>
<dbReference type="AlphaFoldDB" id="H0F8S6"/>
<accession>H0F8S6</accession>
<feature type="signal peptide" evidence="2">
    <location>
        <begin position="1"/>
        <end position="36"/>
    </location>
</feature>
<gene>
    <name evidence="3" type="ORF">KYC_15872</name>
</gene>
<dbReference type="PATRIC" id="fig|477184.5.peg.3127"/>
<sequence>MTGASARAASRNLDTMMTLRTALRLLLVGAAGATIAACADTPPRQTDMGYRTRPSAVSPDAGRDSNAPGQRLTIQSGEGERLNLPWFIQGTQDWINSN</sequence>
<evidence type="ECO:0008006" key="5">
    <source>
        <dbReference type="Google" id="ProtNLM"/>
    </source>
</evidence>
<organism evidence="3 4">
    <name type="scientific">Achromobacter arsenitoxydans SY8</name>
    <dbReference type="NCBI Taxonomy" id="477184"/>
    <lineage>
        <taxon>Bacteria</taxon>
        <taxon>Pseudomonadati</taxon>
        <taxon>Pseudomonadota</taxon>
        <taxon>Betaproteobacteria</taxon>
        <taxon>Burkholderiales</taxon>
        <taxon>Alcaligenaceae</taxon>
        <taxon>Achromobacter</taxon>
    </lineage>
</organism>
<keyword evidence="2" id="KW-0732">Signal</keyword>
<dbReference type="eggNOG" id="COG5461">
    <property type="taxonomic scope" value="Bacteria"/>
</dbReference>
<feature type="region of interest" description="Disordered" evidence="1">
    <location>
        <begin position="40"/>
        <end position="71"/>
    </location>
</feature>